<sequence length="243" mass="25705">MAVTPSASSSFSAPAGQEYKQAETKAGQGRAQESAHKTQTTKQEKITGNNRSAGKASGMEKAPSGAAVDEFVAALKGNSDKGSEKGSDQGDSRKQDSPSDLFAGMGDAILSSRMGGQQPQVANNQIQTPQGEAQVKLTSEMQNVAQQILVSAPKHGGQSEVIIRLEHSSLPDTAVKIAYEPSGLVVKFNTQNVNAHQTLVENQLGLKERLETDNPGVRVVVNDQTASDGRSKGLLNFDQEEDE</sequence>
<proteinExistence type="predicted"/>
<reference evidence="2 3" key="1">
    <citation type="submission" date="2015-01" db="EMBL/GenBank/DDBJ databases">
        <title>Desulfovibrio sp. JC271 draft genome sequence.</title>
        <authorList>
            <person name="Shivani Y."/>
            <person name="Subhash Y."/>
            <person name="Sasikala C."/>
            <person name="Ramana C.V."/>
        </authorList>
    </citation>
    <scope>NUCLEOTIDE SEQUENCE [LARGE SCALE GENOMIC DNA]</scope>
    <source>
        <strain evidence="2 3">JC271</strain>
    </source>
</reference>
<dbReference type="RefSeq" id="WP_066858224.1">
    <property type="nucleotide sequence ID" value="NZ_JXMS01000034.1"/>
</dbReference>
<organism evidence="2 3">
    <name type="scientific">Halodesulfovibrio spirochaetisodalis</name>
    <dbReference type="NCBI Taxonomy" id="1560234"/>
    <lineage>
        <taxon>Bacteria</taxon>
        <taxon>Pseudomonadati</taxon>
        <taxon>Thermodesulfobacteriota</taxon>
        <taxon>Desulfovibrionia</taxon>
        <taxon>Desulfovibrionales</taxon>
        <taxon>Desulfovibrionaceae</taxon>
        <taxon>Halodesulfovibrio</taxon>
    </lineage>
</organism>
<dbReference type="STRING" id="1560234.SP90_15160"/>
<feature type="region of interest" description="Disordered" evidence="1">
    <location>
        <begin position="1"/>
        <end position="104"/>
    </location>
</feature>
<dbReference type="PATRIC" id="fig|1560234.3.peg.2315"/>
<dbReference type="OrthoDB" id="9828911at2"/>
<accession>A0A1B7X9A6</accession>
<gene>
    <name evidence="2" type="ORF">SP90_15160</name>
</gene>
<dbReference type="EMBL" id="JXMS01000034">
    <property type="protein sequence ID" value="OBQ45954.1"/>
    <property type="molecule type" value="Genomic_DNA"/>
</dbReference>
<keyword evidence="3" id="KW-1185">Reference proteome</keyword>
<dbReference type="InterPro" id="IPR013390">
    <property type="entry name" value="T3SS_HpaP"/>
</dbReference>
<evidence type="ECO:0000313" key="3">
    <source>
        <dbReference type="Proteomes" id="UP000091979"/>
    </source>
</evidence>
<evidence type="ECO:0008006" key="4">
    <source>
        <dbReference type="Google" id="ProtNLM"/>
    </source>
</evidence>
<comment type="caution">
    <text evidence="2">The sequence shown here is derived from an EMBL/GenBank/DDBJ whole genome shotgun (WGS) entry which is preliminary data.</text>
</comment>
<dbReference type="Pfam" id="PF09483">
    <property type="entry name" value="HpaP"/>
    <property type="match status" value="1"/>
</dbReference>
<dbReference type="AlphaFoldDB" id="A0A1B7X9A6"/>
<feature type="compositionally biased region" description="Basic and acidic residues" evidence="1">
    <location>
        <begin position="78"/>
        <end position="97"/>
    </location>
</feature>
<feature type="compositionally biased region" description="Low complexity" evidence="1">
    <location>
        <begin position="1"/>
        <end position="15"/>
    </location>
</feature>
<evidence type="ECO:0000313" key="2">
    <source>
        <dbReference type="EMBL" id="OBQ45954.1"/>
    </source>
</evidence>
<dbReference type="Proteomes" id="UP000091979">
    <property type="component" value="Unassembled WGS sequence"/>
</dbReference>
<protein>
    <recommendedName>
        <fullName evidence="4">Flagellar hook-length control protein-like C-terminal domain-containing protein</fullName>
    </recommendedName>
</protein>
<feature type="compositionally biased region" description="Polar residues" evidence="1">
    <location>
        <begin position="37"/>
        <end position="52"/>
    </location>
</feature>
<evidence type="ECO:0000256" key="1">
    <source>
        <dbReference type="SAM" id="MobiDB-lite"/>
    </source>
</evidence>
<name>A0A1B7X9A6_9BACT</name>